<keyword evidence="1" id="KW-0732">Signal</keyword>
<gene>
    <name evidence="2" type="ORF">ACFO4O_06880</name>
</gene>
<evidence type="ECO:0000313" key="2">
    <source>
        <dbReference type="EMBL" id="MFC4699874.1"/>
    </source>
</evidence>
<evidence type="ECO:0000313" key="3">
    <source>
        <dbReference type="Proteomes" id="UP001595897"/>
    </source>
</evidence>
<feature type="chain" id="PRO_5045692139" description="SD-repeat containing protein B domain-containing protein" evidence="1">
    <location>
        <begin position="27"/>
        <end position="1007"/>
    </location>
</feature>
<reference evidence="3" key="1">
    <citation type="journal article" date="2019" name="Int. J. Syst. Evol. Microbiol.">
        <title>The Global Catalogue of Microorganisms (GCM) 10K type strain sequencing project: providing services to taxonomists for standard genome sequencing and annotation.</title>
        <authorList>
            <consortium name="The Broad Institute Genomics Platform"/>
            <consortium name="The Broad Institute Genome Sequencing Center for Infectious Disease"/>
            <person name="Wu L."/>
            <person name="Ma J."/>
        </authorList>
    </citation>
    <scope>NUCLEOTIDE SEQUENCE [LARGE SCALE GENOMIC DNA]</scope>
    <source>
        <strain evidence="3">KACC 12507</strain>
    </source>
</reference>
<evidence type="ECO:0000256" key="1">
    <source>
        <dbReference type="SAM" id="SignalP"/>
    </source>
</evidence>
<keyword evidence="3" id="KW-1185">Reference proteome</keyword>
<dbReference type="SUPFAM" id="SSF49478">
    <property type="entry name" value="Cna protein B-type domain"/>
    <property type="match status" value="1"/>
</dbReference>
<dbReference type="Proteomes" id="UP001595897">
    <property type="component" value="Unassembled WGS sequence"/>
</dbReference>
<dbReference type="RefSeq" id="WP_382406807.1">
    <property type="nucleotide sequence ID" value="NZ_JBHSGU010000002.1"/>
</dbReference>
<feature type="signal peptide" evidence="1">
    <location>
        <begin position="1"/>
        <end position="26"/>
    </location>
</feature>
<dbReference type="Gene3D" id="2.60.40.10">
    <property type="entry name" value="Immunoglobulins"/>
    <property type="match status" value="1"/>
</dbReference>
<accession>A0ABV9LUP8</accession>
<dbReference type="EMBL" id="JBHSGU010000002">
    <property type="protein sequence ID" value="MFC4699874.1"/>
    <property type="molecule type" value="Genomic_DNA"/>
</dbReference>
<name>A0ABV9LUP8_9ALTE</name>
<protein>
    <recommendedName>
        <fullName evidence="4">SD-repeat containing protein B domain-containing protein</fullName>
    </recommendedName>
</protein>
<proteinExistence type="predicted"/>
<organism evidence="2 3">
    <name type="scientific">Glaciecola siphonariae</name>
    <dbReference type="NCBI Taxonomy" id="521012"/>
    <lineage>
        <taxon>Bacteria</taxon>
        <taxon>Pseudomonadati</taxon>
        <taxon>Pseudomonadota</taxon>
        <taxon>Gammaproteobacteria</taxon>
        <taxon>Alteromonadales</taxon>
        <taxon>Alteromonadaceae</taxon>
        <taxon>Glaciecola</taxon>
    </lineage>
</organism>
<dbReference type="InterPro" id="IPR013783">
    <property type="entry name" value="Ig-like_fold"/>
</dbReference>
<comment type="caution">
    <text evidence="2">The sequence shown here is derived from an EMBL/GenBank/DDBJ whole genome shotgun (WGS) entry which is preliminary data.</text>
</comment>
<sequence>MVSIYTKFLFIIAAFSACLSVAYAQAESDSINNNSRFGVGEELILSVKVDNLLLGEVIVVVGDSDVTLGLSELLQVLDFPITALQTYQYEGWYISEDNKFSLLSLDDGLIVSVSDREFLIPNGNYDFIFNDLYVGLQDVNAWFELGASIDYEELSLTLDPKQKLPIQLALARKNKSIINNNTNTSEVVRPFLNRGYELFSPQVFDIQAGLTATEDEVNGSYSVLGAREIAFHNVNFFAAGNNEVPLSIARLNISKRSQENNLLGFMKASSYEFGDVTPVRVGSLDNRRQTAGIAISNEKAGSSINNEVTDFAGEILPDWDVELYRNGVLIEQLVSVQSGRYEFNNIPLLFGENAFEIVSYGPQGQVKRETITRYLTRESLASQGFTYGISINKDDSVLIKDESFPSALPNTYSVSGNYAYNLAPGTKVNFGHVNQFGDDSDWLVNVGLSSVLFDRLILNTSYTRDGDDAQIVDAQLRTSYFNQAVSLRASRTTTPVENGLDDTNDNLVSLSVSGPIWRQGGFRLTHLSELESRTRDSSKELILKNNLGLSLSRLYVYNQLEYRQVDFDNDAPSREQVFGSFGLQGGFWGLFARAFINYSDLIETQLPILPVDDAGIGSPLIAPDDPQLETKEEWGIVSYGGEVSYSFSPSLRARVSALESLVDSSSRYRLDLDWRHDWWNVSANASYSELFGTTFGLFGRFSFGGTPEYGEFVGSNRGLSHTGSLLIRAFIDTNGNYTFDEGETLVEGLKFLSKHSASTGVTSKNGVAELLNLQAFKTTDIEIDASSISDPFIVPALMGISVTPRAAFVDMIDFPLLNSGEIDGVVYISDSNQQKSPAAYINLDLFDKDHQLVESTRTEFDGFYLFDGIKPGKYYIKPSMQDATSNGLIESAPKWLNLEHAGSFISNEDIILEQLEKAEFYVAKAGKFSSKSMLTAYWNLNKKAIRTGLPRGKKVGVKQNPDATFSFLLHSSTDSIPAQQACDVVRVINLPCSVEKVAEWLPSRASR</sequence>
<dbReference type="PROSITE" id="PS51257">
    <property type="entry name" value="PROKAR_LIPOPROTEIN"/>
    <property type="match status" value="1"/>
</dbReference>
<evidence type="ECO:0008006" key="4">
    <source>
        <dbReference type="Google" id="ProtNLM"/>
    </source>
</evidence>